<dbReference type="RefSeq" id="WP_092057110.1">
    <property type="nucleotide sequence ID" value="NZ_FOJJ01000023.1"/>
</dbReference>
<feature type="transmembrane region" description="Helical" evidence="1">
    <location>
        <begin position="16"/>
        <end position="36"/>
    </location>
</feature>
<feature type="domain" description="Type 4 fimbrial biogenesis protein PilX N-terminal" evidence="2">
    <location>
        <begin position="14"/>
        <end position="60"/>
    </location>
</feature>
<dbReference type="EMBL" id="VJVV01000003">
    <property type="protein sequence ID" value="TRO82797.1"/>
    <property type="molecule type" value="Genomic_DNA"/>
</dbReference>
<dbReference type="InterPro" id="IPR025746">
    <property type="entry name" value="PilX_N_dom"/>
</dbReference>
<reference evidence="3 4" key="1">
    <citation type="submission" date="2019-07" db="EMBL/GenBank/DDBJ databases">
        <title>Insights of Desulfuromonas acetexigens electromicrobiology.</title>
        <authorList>
            <person name="Katuri K."/>
            <person name="Sapireddy V."/>
            <person name="Shaw D.R."/>
            <person name="Saikaly P."/>
        </authorList>
    </citation>
    <scope>NUCLEOTIDE SEQUENCE [LARGE SCALE GENOMIC DNA]</scope>
    <source>
        <strain evidence="3 4">2873</strain>
    </source>
</reference>
<evidence type="ECO:0000259" key="2">
    <source>
        <dbReference type="Pfam" id="PF14341"/>
    </source>
</evidence>
<gene>
    <name evidence="3" type="ORF">FL622_06385</name>
</gene>
<evidence type="ECO:0000313" key="3">
    <source>
        <dbReference type="EMBL" id="TRO82797.1"/>
    </source>
</evidence>
<name>A0A550JHU5_9BACT</name>
<dbReference type="Pfam" id="PF14341">
    <property type="entry name" value="PilX_N"/>
    <property type="match status" value="1"/>
</dbReference>
<protein>
    <recommendedName>
        <fullName evidence="2">Type 4 fimbrial biogenesis protein PilX N-terminal domain-containing protein</fullName>
    </recommendedName>
</protein>
<dbReference type="AlphaFoldDB" id="A0A550JHU5"/>
<keyword evidence="1" id="KW-0812">Transmembrane</keyword>
<evidence type="ECO:0000256" key="1">
    <source>
        <dbReference type="SAM" id="Phobius"/>
    </source>
</evidence>
<sequence>MQKIRFSAVCDNQQGMALLLVVCLLAMLSLLGFFALNTTDVELAIAGNRHTRQQAFFAAERAVEYVLADTTLLRAADSGEVVLDPGQTAVVAAETASGIAPEEVCRVRYLSEGPVPPESGSDPTRFALRSYRITAVGAGPAGARARVEAQVGRVVVR</sequence>
<keyword evidence="1" id="KW-0472">Membrane</keyword>
<keyword evidence="4" id="KW-1185">Reference proteome</keyword>
<organism evidence="3 4">
    <name type="scientific">Trichloromonas acetexigens</name>
    <dbReference type="NCBI Taxonomy" id="38815"/>
    <lineage>
        <taxon>Bacteria</taxon>
        <taxon>Pseudomonadati</taxon>
        <taxon>Thermodesulfobacteriota</taxon>
        <taxon>Desulfuromonadia</taxon>
        <taxon>Desulfuromonadales</taxon>
        <taxon>Trichloromonadaceae</taxon>
        <taxon>Trichloromonas</taxon>
    </lineage>
</organism>
<proteinExistence type="predicted"/>
<keyword evidence="1" id="KW-1133">Transmembrane helix</keyword>
<dbReference type="Proteomes" id="UP000317155">
    <property type="component" value="Unassembled WGS sequence"/>
</dbReference>
<accession>A0A550JHU5</accession>
<evidence type="ECO:0000313" key="4">
    <source>
        <dbReference type="Proteomes" id="UP000317155"/>
    </source>
</evidence>
<comment type="caution">
    <text evidence="3">The sequence shown here is derived from an EMBL/GenBank/DDBJ whole genome shotgun (WGS) entry which is preliminary data.</text>
</comment>